<protein>
    <submittedName>
        <fullName evidence="1">Uncharacterized protein</fullName>
    </submittedName>
</protein>
<comment type="caution">
    <text evidence="1">The sequence shown here is derived from an EMBL/GenBank/DDBJ whole genome shotgun (WGS) entry which is preliminary data.</text>
</comment>
<organism evidence="1 2">
    <name type="scientific">Persea americana</name>
    <name type="common">Avocado</name>
    <dbReference type="NCBI Taxonomy" id="3435"/>
    <lineage>
        <taxon>Eukaryota</taxon>
        <taxon>Viridiplantae</taxon>
        <taxon>Streptophyta</taxon>
        <taxon>Embryophyta</taxon>
        <taxon>Tracheophyta</taxon>
        <taxon>Spermatophyta</taxon>
        <taxon>Magnoliopsida</taxon>
        <taxon>Magnoliidae</taxon>
        <taxon>Laurales</taxon>
        <taxon>Lauraceae</taxon>
        <taxon>Persea</taxon>
    </lineage>
</organism>
<keyword evidence="2" id="KW-1185">Reference proteome</keyword>
<reference evidence="1 2" key="1">
    <citation type="journal article" date="2022" name="Hortic Res">
        <title>A haplotype resolved chromosomal level avocado genome allows analysis of novel avocado genes.</title>
        <authorList>
            <person name="Nath O."/>
            <person name="Fletcher S.J."/>
            <person name="Hayward A."/>
            <person name="Shaw L.M."/>
            <person name="Masouleh A.K."/>
            <person name="Furtado A."/>
            <person name="Henry R.J."/>
            <person name="Mitter N."/>
        </authorList>
    </citation>
    <scope>NUCLEOTIDE SEQUENCE [LARGE SCALE GENOMIC DNA]</scope>
    <source>
        <strain evidence="2">cv. Hass</strain>
    </source>
</reference>
<sequence length="107" mass="12460">MNPRVANIKTFIFLKLQLFQFLRCGFDSSCKAYFQEVLVLPIWVGHSEREGTSNENHLDHWRWQYQRKAVWTIWTTDPPSDSSLGATLRCQDPLFFGTPLLLPSSEV</sequence>
<gene>
    <name evidence="1" type="ORF">MRB53_027497</name>
</gene>
<evidence type="ECO:0000313" key="2">
    <source>
        <dbReference type="Proteomes" id="UP001234297"/>
    </source>
</evidence>
<proteinExistence type="predicted"/>
<dbReference type="EMBL" id="CM056816">
    <property type="protein sequence ID" value="KAJ8634161.1"/>
    <property type="molecule type" value="Genomic_DNA"/>
</dbReference>
<evidence type="ECO:0000313" key="1">
    <source>
        <dbReference type="EMBL" id="KAJ8634161.1"/>
    </source>
</evidence>
<dbReference type="Proteomes" id="UP001234297">
    <property type="component" value="Chromosome 8"/>
</dbReference>
<accession>A0ACC2LMA7</accession>
<name>A0ACC2LMA7_PERAE</name>